<dbReference type="AlphaFoldDB" id="A0A835PWK3"/>
<evidence type="ECO:0000313" key="2">
    <source>
        <dbReference type="Proteomes" id="UP000639772"/>
    </source>
</evidence>
<evidence type="ECO:0000313" key="1">
    <source>
        <dbReference type="EMBL" id="KAG0459781.1"/>
    </source>
</evidence>
<dbReference type="GO" id="GO:0003714">
    <property type="term" value="F:transcription corepressor activity"/>
    <property type="evidence" value="ECO:0007669"/>
    <property type="project" value="InterPro"/>
</dbReference>
<dbReference type="InterPro" id="IPR044716">
    <property type="entry name" value="LEUNIG-like"/>
</dbReference>
<protein>
    <recommendedName>
        <fullName evidence="3">LisH domain-containing protein</fullName>
    </recommendedName>
</protein>
<sequence>MSQTNWEADKMLDVYIYDYFVKRNLQATAKAFQVEGKVSSDPVAIDAPGASSLSGGLSSGIYSLQGQMRNTLMLLQLT</sequence>
<name>A0A835PWK3_VANPL</name>
<dbReference type="EMBL" id="JADCNM010000012">
    <property type="protein sequence ID" value="KAG0459781.1"/>
    <property type="molecule type" value="Genomic_DNA"/>
</dbReference>
<comment type="caution">
    <text evidence="1">The sequence shown here is derived from an EMBL/GenBank/DDBJ whole genome shotgun (WGS) entry which is preliminary data.</text>
</comment>
<dbReference type="OrthoDB" id="692372at2759"/>
<reference evidence="1 2" key="1">
    <citation type="journal article" date="2020" name="Nat. Food">
        <title>A phased Vanilla planifolia genome enables genetic improvement of flavour and production.</title>
        <authorList>
            <person name="Hasing T."/>
            <person name="Tang H."/>
            <person name="Brym M."/>
            <person name="Khazi F."/>
            <person name="Huang T."/>
            <person name="Chambers A.H."/>
        </authorList>
    </citation>
    <scope>NUCLEOTIDE SEQUENCE [LARGE SCALE GENOMIC DNA]</scope>
    <source>
        <tissue evidence="1">Leaf</tissue>
    </source>
</reference>
<dbReference type="PANTHER" id="PTHR44376:SF5">
    <property type="entry name" value="TRANSCRIPTIONAL COREPRESSOR LEUNIG ISOFORM X1"/>
    <property type="match status" value="1"/>
</dbReference>
<proteinExistence type="predicted"/>
<gene>
    <name evidence="1" type="ORF">HPP92_022909</name>
</gene>
<organism evidence="1 2">
    <name type="scientific">Vanilla planifolia</name>
    <name type="common">Vanilla</name>
    <dbReference type="NCBI Taxonomy" id="51239"/>
    <lineage>
        <taxon>Eukaryota</taxon>
        <taxon>Viridiplantae</taxon>
        <taxon>Streptophyta</taxon>
        <taxon>Embryophyta</taxon>
        <taxon>Tracheophyta</taxon>
        <taxon>Spermatophyta</taxon>
        <taxon>Magnoliopsida</taxon>
        <taxon>Liliopsida</taxon>
        <taxon>Asparagales</taxon>
        <taxon>Orchidaceae</taxon>
        <taxon>Vanilloideae</taxon>
        <taxon>Vanilleae</taxon>
        <taxon>Vanilla</taxon>
    </lineage>
</organism>
<dbReference type="Pfam" id="PF08513">
    <property type="entry name" value="LisH"/>
    <property type="match status" value="1"/>
</dbReference>
<dbReference type="Proteomes" id="UP000639772">
    <property type="component" value="Chromosome 12"/>
</dbReference>
<dbReference type="SMART" id="SM00667">
    <property type="entry name" value="LisH"/>
    <property type="match status" value="1"/>
</dbReference>
<dbReference type="PANTHER" id="PTHR44376">
    <property type="entry name" value="TRANSCRIPTIONAL REGULATOR OF FILAMENTOUS GROWTH FLO8"/>
    <property type="match status" value="1"/>
</dbReference>
<dbReference type="InterPro" id="IPR006594">
    <property type="entry name" value="LisH"/>
</dbReference>
<accession>A0A835PWK3</accession>
<evidence type="ECO:0008006" key="3">
    <source>
        <dbReference type="Google" id="ProtNLM"/>
    </source>
</evidence>
<dbReference type="PROSITE" id="PS50896">
    <property type="entry name" value="LISH"/>
    <property type="match status" value="1"/>
</dbReference>